<organism evidence="2 3">
    <name type="scientific">Sanghuangporus baumii</name>
    <name type="common">Phellinus baumii</name>
    <dbReference type="NCBI Taxonomy" id="108892"/>
    <lineage>
        <taxon>Eukaryota</taxon>
        <taxon>Fungi</taxon>
        <taxon>Dikarya</taxon>
        <taxon>Basidiomycota</taxon>
        <taxon>Agaricomycotina</taxon>
        <taxon>Agaricomycetes</taxon>
        <taxon>Hymenochaetales</taxon>
        <taxon>Hymenochaetaceae</taxon>
        <taxon>Sanghuangporus</taxon>
    </lineage>
</organism>
<protein>
    <submittedName>
        <fullName evidence="2">Uncharacterized protein</fullName>
    </submittedName>
</protein>
<proteinExistence type="predicted"/>
<gene>
    <name evidence="2" type="ORF">A7U60_g1010</name>
</gene>
<evidence type="ECO:0000313" key="2">
    <source>
        <dbReference type="EMBL" id="OCB91722.1"/>
    </source>
</evidence>
<accession>A0A9Q5I4U7</accession>
<feature type="region of interest" description="Disordered" evidence="1">
    <location>
        <begin position="163"/>
        <end position="186"/>
    </location>
</feature>
<reference evidence="2" key="1">
    <citation type="submission" date="2016-06" db="EMBL/GenBank/DDBJ databases">
        <title>Draft Genome sequence of the fungus Inonotus baumii.</title>
        <authorList>
            <person name="Zhu H."/>
            <person name="Lin W."/>
        </authorList>
    </citation>
    <scope>NUCLEOTIDE SEQUENCE</scope>
    <source>
        <strain evidence="2">821</strain>
    </source>
</reference>
<comment type="caution">
    <text evidence="2">The sequence shown here is derived from an EMBL/GenBank/DDBJ whole genome shotgun (WGS) entry which is preliminary data.</text>
</comment>
<dbReference type="AlphaFoldDB" id="A0A9Q5I4U7"/>
<evidence type="ECO:0000256" key="1">
    <source>
        <dbReference type="SAM" id="MobiDB-lite"/>
    </source>
</evidence>
<dbReference type="EMBL" id="LNZH02000069">
    <property type="protein sequence ID" value="OCB91722.1"/>
    <property type="molecule type" value="Genomic_DNA"/>
</dbReference>
<dbReference type="Proteomes" id="UP000757232">
    <property type="component" value="Unassembled WGS sequence"/>
</dbReference>
<name>A0A9Q5I4U7_SANBA</name>
<sequence>MVKIPLTLDRETCKDGFVFRVYEPTSNYPPVNTLEPQSKAASTDSVDAYETIYSGPAILSSMPGRKERNYIPISRHEDKNAFERPASRRSYHRAGNYANSRMPPLKVRRYPFILDGHQGLYTIAQISRYANIAPRRGTAMLLRRFRLVNEILDRRHAVGYENRRILPQGNDGSKSNERQSRWHGHGASKLRNEISLEDLAGDEDSDVEFSFSEFVDRSFDSRYSYDFETPFKMQDFTDFGNHDFEHGYDAGLREILGLDTNFRMLDLSDDEDEIETY</sequence>
<evidence type="ECO:0000313" key="3">
    <source>
        <dbReference type="Proteomes" id="UP000757232"/>
    </source>
</evidence>
<keyword evidence="3" id="KW-1185">Reference proteome</keyword>